<evidence type="ECO:0000313" key="9">
    <source>
        <dbReference type="Proteomes" id="UP001446871"/>
    </source>
</evidence>
<evidence type="ECO:0000256" key="1">
    <source>
        <dbReference type="ARBA" id="ARBA00008601"/>
    </source>
</evidence>
<gene>
    <name evidence="8" type="ORF">PG996_003940</name>
</gene>
<organism evidence="8 9">
    <name type="scientific">Apiospora saccharicola</name>
    <dbReference type="NCBI Taxonomy" id="335842"/>
    <lineage>
        <taxon>Eukaryota</taxon>
        <taxon>Fungi</taxon>
        <taxon>Dikarya</taxon>
        <taxon>Ascomycota</taxon>
        <taxon>Pezizomycotina</taxon>
        <taxon>Sordariomycetes</taxon>
        <taxon>Xylariomycetidae</taxon>
        <taxon>Amphisphaeriales</taxon>
        <taxon>Apiosporaceae</taxon>
        <taxon>Apiospora</taxon>
    </lineage>
</organism>
<accession>A0ABR1W2Q1</accession>
<keyword evidence="9" id="KW-1185">Reference proteome</keyword>
<evidence type="ECO:0000256" key="3">
    <source>
        <dbReference type="ARBA" id="ARBA00022801"/>
    </source>
</evidence>
<dbReference type="InterPro" id="IPR020422">
    <property type="entry name" value="TYR_PHOSPHATASE_DUAL_dom"/>
</dbReference>
<evidence type="ECO:0000313" key="8">
    <source>
        <dbReference type="EMBL" id="KAK8077770.1"/>
    </source>
</evidence>
<name>A0ABR1W2Q1_9PEZI</name>
<dbReference type="Proteomes" id="UP001446871">
    <property type="component" value="Unassembled WGS sequence"/>
</dbReference>
<keyword evidence="3" id="KW-0378">Hydrolase</keyword>
<feature type="domain" description="Tyrosine specific protein phosphatases" evidence="7">
    <location>
        <begin position="102"/>
        <end position="170"/>
    </location>
</feature>
<sequence>MPAKRPKPKTPRQLPNKSSAGPAKVLPYLFVGPQNTTEPSVAATAGITHIVSLGCRPKHNNSTNSGTKTDNADGGDVVIVYHHIGIRDKPEADLGTAALLVADIISNTRRRQREGGSAEGVASGGEAKVLVHCMGGVSRSPAVLAYYLMREEDMSLHGALGTIMKARPAMRPNDGFLRQLKDMEIGLRGEGTLEEVESLPLETRKRGELLLGADDRGRSRIWTLMIDTRERSYQGYMYINVNKGVRHDINAGGQFSIHGSRHQGQPLDLS</sequence>
<dbReference type="Gene3D" id="3.90.190.10">
    <property type="entry name" value="Protein tyrosine phosphatase superfamily"/>
    <property type="match status" value="1"/>
</dbReference>
<protein>
    <recommendedName>
        <fullName evidence="2">protein-tyrosine-phosphatase</fullName>
        <ecNumber evidence="2">3.1.3.48</ecNumber>
    </recommendedName>
</protein>
<evidence type="ECO:0000259" key="7">
    <source>
        <dbReference type="PROSITE" id="PS50056"/>
    </source>
</evidence>
<dbReference type="EMBL" id="JAQQWM010000002">
    <property type="protein sequence ID" value="KAK8077770.1"/>
    <property type="molecule type" value="Genomic_DNA"/>
</dbReference>
<dbReference type="Pfam" id="PF00782">
    <property type="entry name" value="DSPc"/>
    <property type="match status" value="1"/>
</dbReference>
<dbReference type="InterPro" id="IPR029021">
    <property type="entry name" value="Prot-tyrosine_phosphatase-like"/>
</dbReference>
<comment type="similarity">
    <text evidence="1">Belongs to the protein-tyrosine phosphatase family. Non-receptor class dual specificity subfamily.</text>
</comment>
<dbReference type="PROSITE" id="PS00383">
    <property type="entry name" value="TYR_PHOSPHATASE_1"/>
    <property type="match status" value="1"/>
</dbReference>
<dbReference type="SUPFAM" id="SSF52799">
    <property type="entry name" value="(Phosphotyrosine protein) phosphatases II"/>
    <property type="match status" value="1"/>
</dbReference>
<evidence type="ECO:0000259" key="6">
    <source>
        <dbReference type="PROSITE" id="PS50054"/>
    </source>
</evidence>
<dbReference type="InterPro" id="IPR000387">
    <property type="entry name" value="Tyr_Pase_dom"/>
</dbReference>
<keyword evidence="4" id="KW-0904">Protein phosphatase</keyword>
<evidence type="ECO:0000256" key="4">
    <source>
        <dbReference type="ARBA" id="ARBA00022912"/>
    </source>
</evidence>
<dbReference type="PROSITE" id="PS50056">
    <property type="entry name" value="TYR_PHOSPHATASE_2"/>
    <property type="match status" value="1"/>
</dbReference>
<evidence type="ECO:0000256" key="2">
    <source>
        <dbReference type="ARBA" id="ARBA00013064"/>
    </source>
</evidence>
<feature type="compositionally biased region" description="Basic residues" evidence="5">
    <location>
        <begin position="1"/>
        <end position="10"/>
    </location>
</feature>
<feature type="domain" description="Tyrosine-protein phosphatase" evidence="6">
    <location>
        <begin position="21"/>
        <end position="189"/>
    </location>
</feature>
<reference evidence="8 9" key="1">
    <citation type="submission" date="2023-01" db="EMBL/GenBank/DDBJ databases">
        <title>Analysis of 21 Apiospora genomes using comparative genomics revels a genus with tremendous synthesis potential of carbohydrate active enzymes and secondary metabolites.</title>
        <authorList>
            <person name="Sorensen T."/>
        </authorList>
    </citation>
    <scope>NUCLEOTIDE SEQUENCE [LARGE SCALE GENOMIC DNA]</scope>
    <source>
        <strain evidence="8 9">CBS 83171</strain>
    </source>
</reference>
<dbReference type="PANTHER" id="PTHR10159">
    <property type="entry name" value="DUAL SPECIFICITY PROTEIN PHOSPHATASE"/>
    <property type="match status" value="1"/>
</dbReference>
<dbReference type="CDD" id="cd14498">
    <property type="entry name" value="DSP"/>
    <property type="match status" value="1"/>
</dbReference>
<comment type="caution">
    <text evidence="8">The sequence shown here is derived from an EMBL/GenBank/DDBJ whole genome shotgun (WGS) entry which is preliminary data.</text>
</comment>
<dbReference type="InterPro" id="IPR016130">
    <property type="entry name" value="Tyr_Pase_AS"/>
</dbReference>
<dbReference type="PROSITE" id="PS50054">
    <property type="entry name" value="TYR_PHOSPHATASE_DUAL"/>
    <property type="match status" value="1"/>
</dbReference>
<dbReference type="SMART" id="SM00195">
    <property type="entry name" value="DSPc"/>
    <property type="match status" value="1"/>
</dbReference>
<dbReference type="PANTHER" id="PTHR10159:SF519">
    <property type="entry name" value="DUAL SPECIFICITY PROTEIN PHOSPHATASE MPK3"/>
    <property type="match status" value="1"/>
</dbReference>
<dbReference type="InterPro" id="IPR000340">
    <property type="entry name" value="Dual-sp_phosphatase_cat-dom"/>
</dbReference>
<evidence type="ECO:0000256" key="5">
    <source>
        <dbReference type="SAM" id="MobiDB-lite"/>
    </source>
</evidence>
<proteinExistence type="inferred from homology"/>
<feature type="region of interest" description="Disordered" evidence="5">
    <location>
        <begin position="1"/>
        <end position="23"/>
    </location>
</feature>
<dbReference type="EC" id="3.1.3.48" evidence="2"/>